<dbReference type="Proteomes" id="UP000229756">
    <property type="component" value="Unassembled WGS sequence"/>
</dbReference>
<dbReference type="GO" id="GO:0006412">
    <property type="term" value="P:translation"/>
    <property type="evidence" value="ECO:0007669"/>
    <property type="project" value="UniProtKB-UniRule"/>
</dbReference>
<comment type="similarity">
    <text evidence="1 5">Belongs to the bacterial ribosomal protein bL33 family.</text>
</comment>
<dbReference type="Gene3D" id="2.20.28.120">
    <property type="entry name" value="Ribosomal protein L33"/>
    <property type="match status" value="1"/>
</dbReference>
<dbReference type="GO" id="GO:0005840">
    <property type="term" value="C:ribosome"/>
    <property type="evidence" value="ECO:0007669"/>
    <property type="project" value="UniProtKB-KW"/>
</dbReference>
<dbReference type="GO" id="GO:0005737">
    <property type="term" value="C:cytoplasm"/>
    <property type="evidence" value="ECO:0007669"/>
    <property type="project" value="UniProtKB-ARBA"/>
</dbReference>
<dbReference type="PROSITE" id="PS00582">
    <property type="entry name" value="RIBOSOMAL_L33"/>
    <property type="match status" value="1"/>
</dbReference>
<evidence type="ECO:0000256" key="3">
    <source>
        <dbReference type="ARBA" id="ARBA00023274"/>
    </source>
</evidence>
<organism evidence="6 7">
    <name type="scientific">candidate division WWE3 bacterium CG_4_9_14_0_2_um_filter_35_11</name>
    <dbReference type="NCBI Taxonomy" id="1975077"/>
    <lineage>
        <taxon>Bacteria</taxon>
        <taxon>Katanobacteria</taxon>
    </lineage>
</organism>
<dbReference type="EMBL" id="PFSJ01000010">
    <property type="protein sequence ID" value="PJC23811.1"/>
    <property type="molecule type" value="Genomic_DNA"/>
</dbReference>
<keyword evidence="2 5" id="KW-0689">Ribosomal protein</keyword>
<evidence type="ECO:0000256" key="4">
    <source>
        <dbReference type="ARBA" id="ARBA00035176"/>
    </source>
</evidence>
<dbReference type="InterPro" id="IPR038584">
    <property type="entry name" value="Ribosomal_bL33_sf"/>
</dbReference>
<dbReference type="InterPro" id="IPR011332">
    <property type="entry name" value="Ribosomal_zn-bd"/>
</dbReference>
<dbReference type="SUPFAM" id="SSF57829">
    <property type="entry name" value="Zn-binding ribosomal proteins"/>
    <property type="match status" value="1"/>
</dbReference>
<proteinExistence type="inferred from homology"/>
<evidence type="ECO:0000256" key="2">
    <source>
        <dbReference type="ARBA" id="ARBA00022980"/>
    </source>
</evidence>
<evidence type="ECO:0000313" key="7">
    <source>
        <dbReference type="Proteomes" id="UP000229756"/>
    </source>
</evidence>
<dbReference type="HAMAP" id="MF_00294">
    <property type="entry name" value="Ribosomal_bL33"/>
    <property type="match status" value="1"/>
</dbReference>
<keyword evidence="3 5" id="KW-0687">Ribonucleoprotein</keyword>
<evidence type="ECO:0000313" key="6">
    <source>
        <dbReference type="EMBL" id="PJC23811.1"/>
    </source>
</evidence>
<dbReference type="InterPro" id="IPR018264">
    <property type="entry name" value="Ribosomal_bL33_CS"/>
</dbReference>
<dbReference type="AlphaFoldDB" id="A0A2M8EM53"/>
<sequence>MAKKGQRQMMLFVCGDCNRRNYITEKNKINTPDKLEIKKFCKWCRKRTVHKENAKLK</sequence>
<protein>
    <recommendedName>
        <fullName evidence="4 5">Large ribosomal subunit protein bL33</fullName>
    </recommendedName>
</protein>
<accession>A0A2M8EM53</accession>
<dbReference type="Pfam" id="PF00471">
    <property type="entry name" value="Ribosomal_L33"/>
    <property type="match status" value="1"/>
</dbReference>
<dbReference type="GO" id="GO:1990904">
    <property type="term" value="C:ribonucleoprotein complex"/>
    <property type="evidence" value="ECO:0007669"/>
    <property type="project" value="UniProtKB-KW"/>
</dbReference>
<dbReference type="PANTHER" id="PTHR43168:SF2">
    <property type="entry name" value="LARGE RIBOSOMAL SUBUNIT PROTEIN BL33C"/>
    <property type="match status" value="1"/>
</dbReference>
<reference evidence="7" key="1">
    <citation type="submission" date="2017-09" db="EMBL/GenBank/DDBJ databases">
        <title>Depth-based differentiation of microbial function through sediment-hosted aquifers and enrichment of novel symbionts in the deep terrestrial subsurface.</title>
        <authorList>
            <person name="Probst A.J."/>
            <person name="Ladd B."/>
            <person name="Jarett J.K."/>
            <person name="Geller-Mcgrath D.E."/>
            <person name="Sieber C.M.K."/>
            <person name="Emerson J.B."/>
            <person name="Anantharaman K."/>
            <person name="Thomas B.C."/>
            <person name="Malmstrom R."/>
            <person name="Stieglmeier M."/>
            <person name="Klingl A."/>
            <person name="Woyke T."/>
            <person name="Ryan C.M."/>
            <person name="Banfield J.F."/>
        </authorList>
    </citation>
    <scope>NUCLEOTIDE SEQUENCE [LARGE SCALE GENOMIC DNA]</scope>
</reference>
<dbReference type="NCBIfam" id="NF001764">
    <property type="entry name" value="PRK00504.1"/>
    <property type="match status" value="1"/>
</dbReference>
<comment type="caution">
    <text evidence="6">The sequence shown here is derived from an EMBL/GenBank/DDBJ whole genome shotgun (WGS) entry which is preliminary data.</text>
</comment>
<gene>
    <name evidence="5 6" type="primary">rpmG</name>
    <name evidence="6" type="ORF">CO058_01375</name>
</gene>
<dbReference type="InterPro" id="IPR001705">
    <property type="entry name" value="Ribosomal_bL33"/>
</dbReference>
<dbReference type="GO" id="GO:0003735">
    <property type="term" value="F:structural constituent of ribosome"/>
    <property type="evidence" value="ECO:0007669"/>
    <property type="project" value="InterPro"/>
</dbReference>
<name>A0A2M8EM53_UNCKA</name>
<dbReference type="NCBIfam" id="TIGR01023">
    <property type="entry name" value="rpmG_bact"/>
    <property type="match status" value="1"/>
</dbReference>
<evidence type="ECO:0000256" key="5">
    <source>
        <dbReference type="HAMAP-Rule" id="MF_00294"/>
    </source>
</evidence>
<evidence type="ECO:0000256" key="1">
    <source>
        <dbReference type="ARBA" id="ARBA00007596"/>
    </source>
</evidence>
<dbReference type="PANTHER" id="PTHR43168">
    <property type="entry name" value="50S RIBOSOMAL PROTEIN L33, CHLOROPLASTIC"/>
    <property type="match status" value="1"/>
</dbReference>
<dbReference type="NCBIfam" id="NF001860">
    <property type="entry name" value="PRK00595.1"/>
    <property type="match status" value="1"/>
</dbReference>